<protein>
    <submittedName>
        <fullName evidence="5">MarR family transcriptional regulator</fullName>
    </submittedName>
</protein>
<accession>A0A9D1Z997</accession>
<keyword evidence="1" id="KW-0805">Transcription regulation</keyword>
<comment type="caution">
    <text evidence="5">The sequence shown here is derived from an EMBL/GenBank/DDBJ whole genome shotgun (WGS) entry which is preliminary data.</text>
</comment>
<organism evidence="5 6">
    <name type="scientific">Candidatus Borkfalkia excrementavium</name>
    <dbReference type="NCBI Taxonomy" id="2838505"/>
    <lineage>
        <taxon>Bacteria</taxon>
        <taxon>Bacillati</taxon>
        <taxon>Bacillota</taxon>
        <taxon>Clostridia</taxon>
        <taxon>Christensenellales</taxon>
        <taxon>Christensenellaceae</taxon>
        <taxon>Candidatus Borkfalkia</taxon>
    </lineage>
</organism>
<dbReference type="InterPro" id="IPR000835">
    <property type="entry name" value="HTH_MarR-typ"/>
</dbReference>
<evidence type="ECO:0000256" key="2">
    <source>
        <dbReference type="ARBA" id="ARBA00023125"/>
    </source>
</evidence>
<gene>
    <name evidence="5" type="ORF">H9728_06150</name>
</gene>
<keyword evidence="3" id="KW-0804">Transcription</keyword>
<dbReference type="EMBL" id="DXCO01000038">
    <property type="protein sequence ID" value="HIY78609.1"/>
    <property type="molecule type" value="Genomic_DNA"/>
</dbReference>
<dbReference type="GO" id="GO:0003700">
    <property type="term" value="F:DNA-binding transcription factor activity"/>
    <property type="evidence" value="ECO:0007669"/>
    <property type="project" value="InterPro"/>
</dbReference>
<evidence type="ECO:0000256" key="1">
    <source>
        <dbReference type="ARBA" id="ARBA00023015"/>
    </source>
</evidence>
<dbReference type="Gene3D" id="1.10.10.10">
    <property type="entry name" value="Winged helix-like DNA-binding domain superfamily/Winged helix DNA-binding domain"/>
    <property type="match status" value="1"/>
</dbReference>
<name>A0A9D1Z997_9FIRM</name>
<dbReference type="PANTHER" id="PTHR42756">
    <property type="entry name" value="TRANSCRIPTIONAL REGULATOR, MARR"/>
    <property type="match status" value="1"/>
</dbReference>
<evidence type="ECO:0000313" key="6">
    <source>
        <dbReference type="Proteomes" id="UP000824135"/>
    </source>
</evidence>
<dbReference type="GO" id="GO:0003677">
    <property type="term" value="F:DNA binding"/>
    <property type="evidence" value="ECO:0007669"/>
    <property type="project" value="UniProtKB-KW"/>
</dbReference>
<dbReference type="SUPFAM" id="SSF46785">
    <property type="entry name" value="Winged helix' DNA-binding domain"/>
    <property type="match status" value="1"/>
</dbReference>
<keyword evidence="2" id="KW-0238">DNA-binding</keyword>
<evidence type="ECO:0000313" key="5">
    <source>
        <dbReference type="EMBL" id="HIY78609.1"/>
    </source>
</evidence>
<proteinExistence type="predicted"/>
<dbReference type="InterPro" id="IPR036388">
    <property type="entry name" value="WH-like_DNA-bd_sf"/>
</dbReference>
<evidence type="ECO:0000256" key="3">
    <source>
        <dbReference type="ARBA" id="ARBA00023163"/>
    </source>
</evidence>
<reference evidence="5" key="1">
    <citation type="journal article" date="2021" name="PeerJ">
        <title>Extensive microbial diversity within the chicken gut microbiome revealed by metagenomics and culture.</title>
        <authorList>
            <person name="Gilroy R."/>
            <person name="Ravi A."/>
            <person name="Getino M."/>
            <person name="Pursley I."/>
            <person name="Horton D.L."/>
            <person name="Alikhan N.F."/>
            <person name="Baker D."/>
            <person name="Gharbi K."/>
            <person name="Hall N."/>
            <person name="Watson M."/>
            <person name="Adriaenssens E.M."/>
            <person name="Foster-Nyarko E."/>
            <person name="Jarju S."/>
            <person name="Secka A."/>
            <person name="Antonio M."/>
            <person name="Oren A."/>
            <person name="Chaudhuri R.R."/>
            <person name="La Ragione R."/>
            <person name="Hildebrand F."/>
            <person name="Pallen M.J."/>
        </authorList>
    </citation>
    <scope>NUCLEOTIDE SEQUENCE</scope>
    <source>
        <strain evidence="5">CHK199-9574</strain>
    </source>
</reference>
<dbReference type="PROSITE" id="PS50995">
    <property type="entry name" value="HTH_MARR_2"/>
    <property type="match status" value="1"/>
</dbReference>
<dbReference type="InterPro" id="IPR036390">
    <property type="entry name" value="WH_DNA-bd_sf"/>
</dbReference>
<dbReference type="PANTHER" id="PTHR42756:SF1">
    <property type="entry name" value="TRANSCRIPTIONAL REPRESSOR OF EMRAB OPERON"/>
    <property type="match status" value="1"/>
</dbReference>
<reference evidence="5" key="2">
    <citation type="submission" date="2021-04" db="EMBL/GenBank/DDBJ databases">
        <authorList>
            <person name="Gilroy R."/>
        </authorList>
    </citation>
    <scope>NUCLEOTIDE SEQUENCE</scope>
    <source>
        <strain evidence="5">CHK199-9574</strain>
    </source>
</reference>
<dbReference type="AlphaFoldDB" id="A0A9D1Z997"/>
<feature type="domain" description="HTH marR-type" evidence="4">
    <location>
        <begin position="4"/>
        <end position="140"/>
    </location>
</feature>
<dbReference type="SMART" id="SM00347">
    <property type="entry name" value="HTH_MARR"/>
    <property type="match status" value="1"/>
</dbReference>
<dbReference type="Pfam" id="PF12802">
    <property type="entry name" value="MarR_2"/>
    <property type="match status" value="1"/>
</dbReference>
<dbReference type="Proteomes" id="UP000824135">
    <property type="component" value="Unassembled WGS sequence"/>
</dbReference>
<evidence type="ECO:0000259" key="4">
    <source>
        <dbReference type="PROSITE" id="PS50995"/>
    </source>
</evidence>
<sequence>MLAEPEINKLVNAYCRLRDRQHAVYDRCAKRHGLTVNELFVLDILWFSPQGCTQKEICERLSLNKQTVAAIMGRFLKKGYIFYEKIARDRRNKRICFTETGKAYAETIIPPAARAENLALQELGAAEASELVRLTAAFTENMEIIFAAPPKNIPREN</sequence>